<keyword evidence="2" id="KW-0226">DNA condensation</keyword>
<dbReference type="AlphaFoldDB" id="A0A345ZYY4"/>
<dbReference type="CDD" id="cd13831">
    <property type="entry name" value="HU"/>
    <property type="match status" value="1"/>
</dbReference>
<dbReference type="GO" id="GO:0030527">
    <property type="term" value="F:structural constituent of chromatin"/>
    <property type="evidence" value="ECO:0007669"/>
    <property type="project" value="InterPro"/>
</dbReference>
<dbReference type="Pfam" id="PF00216">
    <property type="entry name" value="Bac_DNA_binding"/>
    <property type="match status" value="1"/>
</dbReference>
<keyword evidence="6" id="KW-1185">Reference proteome</keyword>
<evidence type="ECO:0000256" key="3">
    <source>
        <dbReference type="ARBA" id="ARBA00023125"/>
    </source>
</evidence>
<dbReference type="SUPFAM" id="SSF47729">
    <property type="entry name" value="IHF-like DNA-binding proteins"/>
    <property type="match status" value="1"/>
</dbReference>
<comment type="similarity">
    <text evidence="1 4">Belongs to the bacterial histone-like protein family.</text>
</comment>
<dbReference type="RefSeq" id="WP_115692510.1">
    <property type="nucleotide sequence ID" value="NZ_CP031417.1"/>
</dbReference>
<gene>
    <name evidence="5" type="ORF">DW352_17310</name>
</gene>
<evidence type="ECO:0000313" key="5">
    <source>
        <dbReference type="EMBL" id="AXK82131.1"/>
    </source>
</evidence>
<dbReference type="Gene3D" id="4.10.520.10">
    <property type="entry name" value="IHF-like DNA-binding proteins"/>
    <property type="match status" value="1"/>
</dbReference>
<reference evidence="5 6" key="1">
    <citation type="submission" date="2018-07" db="EMBL/GenBank/DDBJ databases">
        <authorList>
            <person name="Quirk P.G."/>
            <person name="Krulwich T.A."/>
        </authorList>
    </citation>
    <scope>NUCLEOTIDE SEQUENCE [LARGE SCALE GENOMIC DNA]</scope>
    <source>
        <strain evidence="5 6">CC-BB4</strain>
    </source>
</reference>
<dbReference type="PANTHER" id="PTHR33175">
    <property type="entry name" value="DNA-BINDING PROTEIN HU"/>
    <property type="match status" value="1"/>
</dbReference>
<dbReference type="OrthoDB" id="9804203at2"/>
<accession>A0A345ZYY4</accession>
<keyword evidence="3 5" id="KW-0238">DNA-binding</keyword>
<dbReference type="Proteomes" id="UP000254889">
    <property type="component" value="Chromosome"/>
</dbReference>
<dbReference type="KEGG" id="ptaw:DW352_17310"/>
<dbReference type="InterPro" id="IPR000119">
    <property type="entry name" value="Hist_DNA-bd"/>
</dbReference>
<dbReference type="EMBL" id="CP031417">
    <property type="protein sequence ID" value="AXK82131.1"/>
    <property type="molecule type" value="Genomic_DNA"/>
</dbReference>
<organism evidence="5 6">
    <name type="scientific">Pseudolabrys taiwanensis</name>
    <dbReference type="NCBI Taxonomy" id="331696"/>
    <lineage>
        <taxon>Bacteria</taxon>
        <taxon>Pseudomonadati</taxon>
        <taxon>Pseudomonadota</taxon>
        <taxon>Alphaproteobacteria</taxon>
        <taxon>Hyphomicrobiales</taxon>
        <taxon>Xanthobacteraceae</taxon>
        <taxon>Pseudolabrys</taxon>
    </lineage>
</organism>
<dbReference type="GO" id="GO:0030261">
    <property type="term" value="P:chromosome condensation"/>
    <property type="evidence" value="ECO:0007669"/>
    <property type="project" value="UniProtKB-KW"/>
</dbReference>
<evidence type="ECO:0000256" key="4">
    <source>
        <dbReference type="RuleBase" id="RU003939"/>
    </source>
</evidence>
<evidence type="ECO:0000256" key="1">
    <source>
        <dbReference type="ARBA" id="ARBA00010529"/>
    </source>
</evidence>
<dbReference type="PANTHER" id="PTHR33175:SF3">
    <property type="entry name" value="DNA-BINDING PROTEIN HU-BETA"/>
    <property type="match status" value="1"/>
</dbReference>
<dbReference type="GO" id="GO:0005829">
    <property type="term" value="C:cytosol"/>
    <property type="evidence" value="ECO:0007669"/>
    <property type="project" value="TreeGrafter"/>
</dbReference>
<dbReference type="GO" id="GO:0003677">
    <property type="term" value="F:DNA binding"/>
    <property type="evidence" value="ECO:0007669"/>
    <property type="project" value="UniProtKB-KW"/>
</dbReference>
<dbReference type="InterPro" id="IPR010992">
    <property type="entry name" value="IHF-like_DNA-bd_dom_sf"/>
</dbReference>
<dbReference type="SMART" id="SM00411">
    <property type="entry name" value="BHL"/>
    <property type="match status" value="1"/>
</dbReference>
<evidence type="ECO:0000313" key="6">
    <source>
        <dbReference type="Proteomes" id="UP000254889"/>
    </source>
</evidence>
<proteinExistence type="inferred from homology"/>
<sequence>MAKAAASTKPKAAKPVTTRHLAAALSETHQLTKKQGLEIMDNLITMITKHLKKGERVKIAGLGILQVRKRAARMGRNPATGEAIKIKASKKVAFRAAKDLKEAI</sequence>
<evidence type="ECO:0000256" key="2">
    <source>
        <dbReference type="ARBA" id="ARBA00023067"/>
    </source>
</evidence>
<name>A0A345ZYY4_9HYPH</name>
<dbReference type="PRINTS" id="PR01727">
    <property type="entry name" value="DNABINDINGHU"/>
</dbReference>
<protein>
    <submittedName>
        <fullName evidence="5">HU family DNA-binding protein</fullName>
    </submittedName>
</protein>